<feature type="chain" id="PRO_5009133634" description="Mid2 domain-containing protein" evidence="3">
    <location>
        <begin position="27"/>
        <end position="367"/>
    </location>
</feature>
<feature type="region of interest" description="Disordered" evidence="1">
    <location>
        <begin position="319"/>
        <end position="339"/>
    </location>
</feature>
<protein>
    <recommendedName>
        <fullName evidence="6">Mid2 domain-containing protein</fullName>
    </recommendedName>
</protein>
<gene>
    <name evidence="4" type="ORF">WICANDRAFT_105852</name>
</gene>
<dbReference type="Pfam" id="PF14610">
    <property type="entry name" value="Psg1"/>
    <property type="match status" value="1"/>
</dbReference>
<evidence type="ECO:0000256" key="2">
    <source>
        <dbReference type="SAM" id="Phobius"/>
    </source>
</evidence>
<evidence type="ECO:0000256" key="3">
    <source>
        <dbReference type="SAM" id="SignalP"/>
    </source>
</evidence>
<organism evidence="4 5">
    <name type="scientific">Wickerhamomyces anomalus (strain ATCC 58044 / CBS 1984 / NCYC 433 / NRRL Y-366-8)</name>
    <name type="common">Yeast</name>
    <name type="synonym">Hansenula anomala</name>
    <dbReference type="NCBI Taxonomy" id="683960"/>
    <lineage>
        <taxon>Eukaryota</taxon>
        <taxon>Fungi</taxon>
        <taxon>Dikarya</taxon>
        <taxon>Ascomycota</taxon>
        <taxon>Saccharomycotina</taxon>
        <taxon>Saccharomycetes</taxon>
        <taxon>Phaffomycetales</taxon>
        <taxon>Wickerhamomycetaceae</taxon>
        <taxon>Wickerhamomyces</taxon>
    </lineage>
</organism>
<feature type="transmembrane region" description="Helical" evidence="2">
    <location>
        <begin position="278"/>
        <end position="300"/>
    </location>
</feature>
<sequence>MKYFKHFVLATLPSLIATAALPQANPEVTNAPLVKRGQSVLSDQVWTSSSDGIIMAITPTVIDAVTISASPVTGKPTVWASLDNSGIPSLVTPTVKDGKTISESPTPTDTGFPTPAAVPPVLRCFGNRVPDSNSDTPGYPFCTALNGTEMLVGETYWLTWDPTYWGSTDITRVKIELIEYPQPRSGGVLFETQYLSNADGYYPLTMDSSFIKNDGYFWVTITPLTTSTTNAKNIGTKNGPLLRVIRTKADALTKINRLPSDNGLTTSKSQSDSKAKTIAPAVVVPVIVVIGIAIFVIWYLTKQKKSALLGLGNLRSTKNKNTASSSSQAQGDIHLSPATTHADNETIATTITNETTKNPFTDTRQVL</sequence>
<evidence type="ECO:0000313" key="4">
    <source>
        <dbReference type="EMBL" id="ODQ59014.1"/>
    </source>
</evidence>
<dbReference type="OrthoDB" id="4084551at2759"/>
<dbReference type="EMBL" id="KV454211">
    <property type="protein sequence ID" value="ODQ59014.1"/>
    <property type="molecule type" value="Genomic_DNA"/>
</dbReference>
<accession>A0A1E3P1E5</accession>
<keyword evidence="2" id="KW-0472">Membrane</keyword>
<evidence type="ECO:0000313" key="5">
    <source>
        <dbReference type="Proteomes" id="UP000094112"/>
    </source>
</evidence>
<feature type="compositionally biased region" description="Polar residues" evidence="1">
    <location>
        <begin position="101"/>
        <end position="111"/>
    </location>
</feature>
<name>A0A1E3P1E5_WICAA</name>
<evidence type="ECO:0008006" key="6">
    <source>
        <dbReference type="Google" id="ProtNLM"/>
    </source>
</evidence>
<feature type="compositionally biased region" description="Low complexity" evidence="1">
    <location>
        <begin position="319"/>
        <end position="330"/>
    </location>
</feature>
<evidence type="ECO:0000256" key="1">
    <source>
        <dbReference type="SAM" id="MobiDB-lite"/>
    </source>
</evidence>
<reference evidence="4 5" key="1">
    <citation type="journal article" date="2016" name="Proc. Natl. Acad. Sci. U.S.A.">
        <title>Comparative genomics of biotechnologically important yeasts.</title>
        <authorList>
            <person name="Riley R."/>
            <person name="Haridas S."/>
            <person name="Wolfe K.H."/>
            <person name="Lopes M.R."/>
            <person name="Hittinger C.T."/>
            <person name="Goeker M."/>
            <person name="Salamov A.A."/>
            <person name="Wisecaver J.H."/>
            <person name="Long T.M."/>
            <person name="Calvey C.H."/>
            <person name="Aerts A.L."/>
            <person name="Barry K.W."/>
            <person name="Choi C."/>
            <person name="Clum A."/>
            <person name="Coughlan A.Y."/>
            <person name="Deshpande S."/>
            <person name="Douglass A.P."/>
            <person name="Hanson S.J."/>
            <person name="Klenk H.-P."/>
            <person name="LaButti K.M."/>
            <person name="Lapidus A."/>
            <person name="Lindquist E.A."/>
            <person name="Lipzen A.M."/>
            <person name="Meier-Kolthoff J.P."/>
            <person name="Ohm R.A."/>
            <person name="Otillar R.P."/>
            <person name="Pangilinan J.L."/>
            <person name="Peng Y."/>
            <person name="Rokas A."/>
            <person name="Rosa C.A."/>
            <person name="Scheuner C."/>
            <person name="Sibirny A.A."/>
            <person name="Slot J.C."/>
            <person name="Stielow J.B."/>
            <person name="Sun H."/>
            <person name="Kurtzman C.P."/>
            <person name="Blackwell M."/>
            <person name="Grigoriev I.V."/>
            <person name="Jeffries T.W."/>
        </authorList>
    </citation>
    <scope>NUCLEOTIDE SEQUENCE [LARGE SCALE GENOMIC DNA]</scope>
    <source>
        <strain evidence="5">ATCC 58044 / CBS 1984 / NCYC 433 / NRRL Y-366-8</strain>
    </source>
</reference>
<dbReference type="InterPro" id="IPR028000">
    <property type="entry name" value="Pma1"/>
</dbReference>
<keyword evidence="3" id="KW-0732">Signal</keyword>
<dbReference type="GeneID" id="30197701"/>
<dbReference type="AlphaFoldDB" id="A0A1E3P1E5"/>
<dbReference type="RefSeq" id="XP_019038221.1">
    <property type="nucleotide sequence ID" value="XM_019180455.1"/>
</dbReference>
<dbReference type="Proteomes" id="UP000094112">
    <property type="component" value="Unassembled WGS sequence"/>
</dbReference>
<keyword evidence="2" id="KW-1133">Transmembrane helix</keyword>
<feature type="signal peptide" evidence="3">
    <location>
        <begin position="1"/>
        <end position="26"/>
    </location>
</feature>
<keyword evidence="2" id="KW-0812">Transmembrane</keyword>
<proteinExistence type="predicted"/>
<keyword evidence="5" id="KW-1185">Reference proteome</keyword>
<feature type="region of interest" description="Disordered" evidence="1">
    <location>
        <begin position="93"/>
        <end position="113"/>
    </location>
</feature>